<sequence length="183" mass="20421">MTFAITIFSSAFLLFQVQPIIAKFILPWYGGSPAVWSTCMLFFQVGLLIGYVYAHLLACYVKARDQFFLHAGLLILSLTFLPITPDDALKPDGGGDPILEIIWLLILTVGTPYILISSTGPLLQHWFNRRYADRSPYRLYALSNLGSLLGLLTYPFLIEPTMALGSQANFWSVGYLLFVGTCI</sequence>
<keyword evidence="1" id="KW-1133">Transmembrane helix</keyword>
<evidence type="ECO:0008006" key="3">
    <source>
        <dbReference type="Google" id="ProtNLM"/>
    </source>
</evidence>
<evidence type="ECO:0000313" key="2">
    <source>
        <dbReference type="EMBL" id="SVD80153.1"/>
    </source>
</evidence>
<dbReference type="AlphaFoldDB" id="A0A382YA46"/>
<feature type="transmembrane region" description="Helical" evidence="1">
    <location>
        <begin position="137"/>
        <end position="157"/>
    </location>
</feature>
<feature type="transmembrane region" description="Helical" evidence="1">
    <location>
        <begin position="97"/>
        <end position="116"/>
    </location>
</feature>
<organism evidence="2">
    <name type="scientific">marine metagenome</name>
    <dbReference type="NCBI Taxonomy" id="408172"/>
    <lineage>
        <taxon>unclassified sequences</taxon>
        <taxon>metagenomes</taxon>
        <taxon>ecological metagenomes</taxon>
    </lineage>
</organism>
<feature type="transmembrane region" description="Helical" evidence="1">
    <location>
        <begin position="67"/>
        <end position="85"/>
    </location>
</feature>
<dbReference type="EMBL" id="UINC01174164">
    <property type="protein sequence ID" value="SVD80153.1"/>
    <property type="molecule type" value="Genomic_DNA"/>
</dbReference>
<keyword evidence="1" id="KW-0812">Transmembrane</keyword>
<evidence type="ECO:0000256" key="1">
    <source>
        <dbReference type="SAM" id="Phobius"/>
    </source>
</evidence>
<dbReference type="SUPFAM" id="SSF103473">
    <property type="entry name" value="MFS general substrate transporter"/>
    <property type="match status" value="1"/>
</dbReference>
<feature type="transmembrane region" description="Helical" evidence="1">
    <location>
        <begin position="35"/>
        <end position="60"/>
    </location>
</feature>
<gene>
    <name evidence="2" type="ORF">METZ01_LOCUS433007</name>
</gene>
<keyword evidence="1" id="KW-0472">Membrane</keyword>
<feature type="non-terminal residue" evidence="2">
    <location>
        <position position="183"/>
    </location>
</feature>
<name>A0A382YA46_9ZZZZ</name>
<accession>A0A382YA46</accession>
<proteinExistence type="predicted"/>
<reference evidence="2" key="1">
    <citation type="submission" date="2018-05" db="EMBL/GenBank/DDBJ databases">
        <authorList>
            <person name="Lanie J.A."/>
            <person name="Ng W.-L."/>
            <person name="Kazmierczak K.M."/>
            <person name="Andrzejewski T.M."/>
            <person name="Davidsen T.M."/>
            <person name="Wayne K.J."/>
            <person name="Tettelin H."/>
            <person name="Glass J.I."/>
            <person name="Rusch D."/>
            <person name="Podicherti R."/>
            <person name="Tsui H.-C.T."/>
            <person name="Winkler M.E."/>
        </authorList>
    </citation>
    <scope>NUCLEOTIDE SEQUENCE</scope>
</reference>
<protein>
    <recommendedName>
        <fullName evidence="3">Spermidine synthase</fullName>
    </recommendedName>
</protein>
<dbReference type="InterPro" id="IPR036259">
    <property type="entry name" value="MFS_trans_sf"/>
</dbReference>